<dbReference type="AlphaFoldDB" id="A0A1I3V6G5"/>
<gene>
    <name evidence="1" type="ORF">SAMN05421835_110170</name>
</gene>
<sequence length="927" mass="104498">MRRFPRGSEWRKWDLHLHPPGTKLNNQYGNADDPAVWERFCRTLEQSDVDAFGITDYFSFDGYFRLRNEYQRLYPYSEKVFFPNVELRLVEAVNGAGEEVNLHLIFRPDISEEVAQKFLSRLRTQCYDPGQIQLTCADLKHSDFGRATVLKEDIAEAVKETFGRKVDILENVLVVTSCKGDGLRPTRGARRKENLSDEIDKFSHAFFGNQRNVSYFLNIDRLEGDEQVAQKPVFGGCDAHHFTDLDTGLGKHVREGNTNYETTWIKADLTFEGLQQTYFEPQNRVKLQAVRPDRREPYQYISRVSFTGTEDFPSEVVLNQNLVSIIGARSSGKSSLLAYIAHAVDPENAIEQQVATGLVRREDAGPAAGMTWDSVKNIVCKVEWGDPAAETGRVIYIPQNSLYAISERPEEITSKIQPALFRRDTRFAAIYRQVEADIQACNKTIRSSVNRWFELTSEVSAAVSKLRELGDKKGVESTYNAILEQIATLRDASHLTAGETETYQRIVSEIGEKESRAKRLAEESDLVAPYVSMTEGGGYVGSELVQVRIDTTPSSSALPSDLESEIVKLVEEARSTLTENLRRKIGEYRRELEIESSEIGAATRSLRLDNEALIAKYRALSELDALVQSSRKQETTLAAIATQEGVVKRLQEQQLAEVDKIKSQISDRGKHISELFENFGHANNKLDDGITIGIEIEFSEETKRTLSQGFNMRDHGPYLDKATQTARIEEAQDAPSEFLLSMFVGTQRIRAAWTPDGLSADVLCATPEIRFFAVLDGDRIGGFQRSSMTPGKQALFAPTLILEESPEAWPLLIDQPEDDLDSRSVYDNIVPYLVKRKSERQILMVSHNANLVVGADSEQVIIANRHDDDRKNLNGRMFDYLSGSLEHSEEKRDVDHVLSSCGIREHACEVLDGGPEAFRKRSSKYKV</sequence>
<keyword evidence="2" id="KW-1185">Reference proteome</keyword>
<evidence type="ECO:0000313" key="1">
    <source>
        <dbReference type="EMBL" id="SFJ91018.1"/>
    </source>
</evidence>
<dbReference type="InterPro" id="IPR054787">
    <property type="entry name" value="TrlF_ATPase"/>
</dbReference>
<accession>A0A1I3V6G5</accession>
<organism evidence="1 2">
    <name type="scientific">Amycolatopsis sacchari</name>
    <dbReference type="NCBI Taxonomy" id="115433"/>
    <lineage>
        <taxon>Bacteria</taxon>
        <taxon>Bacillati</taxon>
        <taxon>Actinomycetota</taxon>
        <taxon>Actinomycetes</taxon>
        <taxon>Pseudonocardiales</taxon>
        <taxon>Pseudonocardiaceae</taxon>
        <taxon>Amycolatopsis</taxon>
    </lineage>
</organism>
<name>A0A1I3V6G5_9PSEU</name>
<protein>
    <recommendedName>
        <fullName evidence="3">AAA domain-containing protein</fullName>
    </recommendedName>
</protein>
<evidence type="ECO:0008006" key="3">
    <source>
        <dbReference type="Google" id="ProtNLM"/>
    </source>
</evidence>
<dbReference type="SUPFAM" id="SSF52540">
    <property type="entry name" value="P-loop containing nucleoside triphosphate hydrolases"/>
    <property type="match status" value="1"/>
</dbReference>
<dbReference type="EMBL" id="FORP01000010">
    <property type="protein sequence ID" value="SFJ91018.1"/>
    <property type="molecule type" value="Genomic_DNA"/>
</dbReference>
<evidence type="ECO:0000313" key="2">
    <source>
        <dbReference type="Proteomes" id="UP000199025"/>
    </source>
</evidence>
<dbReference type="Gene3D" id="3.40.50.300">
    <property type="entry name" value="P-loop containing nucleotide triphosphate hydrolases"/>
    <property type="match status" value="1"/>
</dbReference>
<dbReference type="OrthoDB" id="9791620at2"/>
<reference evidence="1 2" key="1">
    <citation type="submission" date="2016-10" db="EMBL/GenBank/DDBJ databases">
        <authorList>
            <person name="de Groot N.N."/>
        </authorList>
    </citation>
    <scope>NUCLEOTIDE SEQUENCE [LARGE SCALE GENOMIC DNA]</scope>
    <source>
        <strain evidence="1 2">DSM 44468</strain>
    </source>
</reference>
<proteinExistence type="predicted"/>
<dbReference type="InterPro" id="IPR027417">
    <property type="entry name" value="P-loop_NTPase"/>
</dbReference>
<dbReference type="RefSeq" id="WP_143249887.1">
    <property type="nucleotide sequence ID" value="NZ_FORP01000010.1"/>
</dbReference>
<dbReference type="STRING" id="115433.SAMN05421835_110170"/>
<dbReference type="NCBIfam" id="NF045780">
    <property type="entry name" value="TrlF_fam_ATP"/>
    <property type="match status" value="1"/>
</dbReference>
<dbReference type="Proteomes" id="UP000199025">
    <property type="component" value="Unassembled WGS sequence"/>
</dbReference>